<comment type="caution">
    <text evidence="1">The sequence shown here is derived from an EMBL/GenBank/DDBJ whole genome shotgun (WGS) entry which is preliminary data.</text>
</comment>
<keyword evidence="2" id="KW-1185">Reference proteome</keyword>
<evidence type="ECO:0000313" key="1">
    <source>
        <dbReference type="EMBL" id="KAK7879774.1"/>
    </source>
</evidence>
<feature type="non-terminal residue" evidence="1">
    <location>
        <position position="1"/>
    </location>
</feature>
<reference evidence="2" key="1">
    <citation type="submission" date="2024-04" db="EMBL/GenBank/DDBJ databases">
        <title>Salinicola lusitanus LLJ914,a marine bacterium isolated from the Okinawa Trough.</title>
        <authorList>
            <person name="Li J."/>
        </authorList>
    </citation>
    <scope>NUCLEOTIDE SEQUENCE [LARGE SCALE GENOMIC DNA]</scope>
</reference>
<proteinExistence type="predicted"/>
<dbReference type="AlphaFoldDB" id="A0AAW0MKV0"/>
<sequence length="237" mass="26712">LGGVEDGTVRRICRHRQNEICGRGTAAALSSPTLKPVKQITPPFSAPAPKQSLFTTKIHVPLLTPGLFYIIARVIRLIQLDRSALLKHQVQTLDLRSHRKAQRSSAGCSYQRHEALNKIAMTHKLIHRYGHTSPASIVSAIKVHRNQQQQPRSSMCVCVQNESVPSCIIVSVGGVRAHVSLLSAHLQTSLVNRFRYRSLHDLSRFTFQTQHERRIFLHLSRRILPFGVTQKEEIGFL</sequence>
<dbReference type="Proteomes" id="UP001460270">
    <property type="component" value="Unassembled WGS sequence"/>
</dbReference>
<organism evidence="1 2">
    <name type="scientific">Mugilogobius chulae</name>
    <name type="common">yellowstripe goby</name>
    <dbReference type="NCBI Taxonomy" id="88201"/>
    <lineage>
        <taxon>Eukaryota</taxon>
        <taxon>Metazoa</taxon>
        <taxon>Chordata</taxon>
        <taxon>Craniata</taxon>
        <taxon>Vertebrata</taxon>
        <taxon>Euteleostomi</taxon>
        <taxon>Actinopterygii</taxon>
        <taxon>Neopterygii</taxon>
        <taxon>Teleostei</taxon>
        <taxon>Neoteleostei</taxon>
        <taxon>Acanthomorphata</taxon>
        <taxon>Gobiaria</taxon>
        <taxon>Gobiiformes</taxon>
        <taxon>Gobioidei</taxon>
        <taxon>Gobiidae</taxon>
        <taxon>Gobionellinae</taxon>
        <taxon>Mugilogobius</taxon>
    </lineage>
</organism>
<gene>
    <name evidence="1" type="ORF">WMY93_033558</name>
</gene>
<evidence type="ECO:0000313" key="2">
    <source>
        <dbReference type="Proteomes" id="UP001460270"/>
    </source>
</evidence>
<name>A0AAW0MKV0_9GOBI</name>
<protein>
    <submittedName>
        <fullName evidence="1">Uncharacterized protein</fullName>
    </submittedName>
</protein>
<dbReference type="EMBL" id="JBBPFD010000204">
    <property type="protein sequence ID" value="KAK7879774.1"/>
    <property type="molecule type" value="Genomic_DNA"/>
</dbReference>
<accession>A0AAW0MKV0</accession>